<name>T1KRZ6_TETUR</name>
<dbReference type="AlphaFoldDB" id="T1KRZ6"/>
<evidence type="ECO:0000256" key="1">
    <source>
        <dbReference type="SAM" id="MobiDB-lite"/>
    </source>
</evidence>
<dbReference type="EnsemblMetazoa" id="tetur19g01260.1">
    <property type="protein sequence ID" value="tetur19g01260.1"/>
    <property type="gene ID" value="tetur19g01260"/>
</dbReference>
<evidence type="ECO:0000313" key="2">
    <source>
        <dbReference type="EnsemblMetazoa" id="tetur19g01260.1"/>
    </source>
</evidence>
<protein>
    <submittedName>
        <fullName evidence="2">Uncharacterized protein</fullName>
    </submittedName>
</protein>
<accession>T1KRZ6</accession>
<reference evidence="3" key="1">
    <citation type="submission" date="2011-08" db="EMBL/GenBank/DDBJ databases">
        <authorList>
            <person name="Rombauts S."/>
        </authorList>
    </citation>
    <scope>NUCLEOTIDE SEQUENCE</scope>
    <source>
        <strain evidence="3">London</strain>
    </source>
</reference>
<feature type="compositionally biased region" description="Low complexity" evidence="1">
    <location>
        <begin position="478"/>
        <end position="500"/>
    </location>
</feature>
<keyword evidence="3" id="KW-1185">Reference proteome</keyword>
<dbReference type="HOGENOM" id="CLU_1888440_0_0_1"/>
<dbReference type="EMBL" id="CAEY01000421">
    <property type="status" value="NOT_ANNOTATED_CDS"/>
    <property type="molecule type" value="Genomic_DNA"/>
</dbReference>
<sequence length="520" mass="58550">MKQRVLKSIFYLDPREFYNYAVYLRTHHPEYYAKNYYGIIGHYNKLISATEAKRNRSYGGISKNNRKLKRNGPSVPNGQPSPSVSTTPTIITTPTTTTSDATQPLTTLTSTTEARATIEVANVSVPPNGTSLKLKYLEGNYSINPREFHNYALYLRAHHPEYYAKNFKAINDHYNKLISATEAKRFSSNTRTSNNNEQRNNVSNSPGPRTPMQHDGLYRWLPRIPQDNNASPSRPKSEQKAGRARSRLLISTVSLKDEAYEKVIRAISDAETVRTNPDLARARKCFTLGYNNTNGSCQSEPEVIKLASNETICGSYFELGCQYQLNQDLCVAAMDEVMKNTSLNCDFNINGDSELMSVQCCMACKSGINTAIFKDSCDMHLDNSMPSFAQEKCCNIFSNQNASGNYLINNSSLFADFLFHFHVFNDQVSNSTTFKLSNSLDSTTESIKPGFLNEVVVHLEDRYPKLQHYQLLLLTEPATTTSTTTTTSPRPPETTTTEPTIKPLALRSYDPQQRLKQQIL</sequence>
<dbReference type="Proteomes" id="UP000015104">
    <property type="component" value="Unassembled WGS sequence"/>
</dbReference>
<organism evidence="2 3">
    <name type="scientific">Tetranychus urticae</name>
    <name type="common">Two-spotted spider mite</name>
    <dbReference type="NCBI Taxonomy" id="32264"/>
    <lineage>
        <taxon>Eukaryota</taxon>
        <taxon>Metazoa</taxon>
        <taxon>Ecdysozoa</taxon>
        <taxon>Arthropoda</taxon>
        <taxon>Chelicerata</taxon>
        <taxon>Arachnida</taxon>
        <taxon>Acari</taxon>
        <taxon>Acariformes</taxon>
        <taxon>Trombidiformes</taxon>
        <taxon>Prostigmata</taxon>
        <taxon>Eleutherengona</taxon>
        <taxon>Raphignathae</taxon>
        <taxon>Tetranychoidea</taxon>
        <taxon>Tetranychidae</taxon>
        <taxon>Tetranychus</taxon>
    </lineage>
</organism>
<feature type="region of interest" description="Disordered" evidence="1">
    <location>
        <begin position="185"/>
        <end position="245"/>
    </location>
</feature>
<feature type="compositionally biased region" description="Low complexity" evidence="1">
    <location>
        <begin position="80"/>
        <end position="103"/>
    </location>
</feature>
<reference evidence="2" key="2">
    <citation type="submission" date="2015-06" db="UniProtKB">
        <authorList>
            <consortium name="EnsemblMetazoa"/>
        </authorList>
    </citation>
    <scope>IDENTIFICATION</scope>
</reference>
<feature type="region of interest" description="Disordered" evidence="1">
    <location>
        <begin position="478"/>
        <end position="502"/>
    </location>
</feature>
<feature type="compositionally biased region" description="Low complexity" evidence="1">
    <location>
        <begin position="187"/>
        <end position="205"/>
    </location>
</feature>
<feature type="region of interest" description="Disordered" evidence="1">
    <location>
        <begin position="57"/>
        <end position="103"/>
    </location>
</feature>
<proteinExistence type="predicted"/>
<evidence type="ECO:0000313" key="3">
    <source>
        <dbReference type="Proteomes" id="UP000015104"/>
    </source>
</evidence>